<dbReference type="EMBL" id="LCUC01000041">
    <property type="protein sequence ID" value="KKY38984.1"/>
    <property type="molecule type" value="Genomic_DNA"/>
</dbReference>
<reference evidence="4 5" key="1">
    <citation type="submission" date="2015-05" db="EMBL/GenBank/DDBJ databases">
        <title>Distinctive expansion of gene families associated with plant cell wall degradation and secondary metabolism in the genomes of grapevine trunk pathogens.</title>
        <authorList>
            <person name="Lawrence D.P."/>
            <person name="Travadon R."/>
            <person name="Rolshausen P.E."/>
            <person name="Baumgartner K."/>
        </authorList>
    </citation>
    <scope>NUCLEOTIDE SEQUENCE [LARGE SCALE GENOMIC DNA]</scope>
    <source>
        <strain evidence="4">DA912</strain>
    </source>
</reference>
<name>A0A0G2FYP8_9PEZI</name>
<comment type="caution">
    <text evidence="4">The sequence shown here is derived from an EMBL/GenBank/DDBJ whole genome shotgun (WGS) entry which is preliminary data.</text>
</comment>
<dbReference type="InterPro" id="IPR009081">
    <property type="entry name" value="PP-bd_ACP"/>
</dbReference>
<protein>
    <submittedName>
        <fullName evidence="4">Putative nrps-like enzyme</fullName>
    </submittedName>
</protein>
<dbReference type="PANTHER" id="PTHR43439">
    <property type="entry name" value="PHENYLACETATE-COENZYME A LIGASE"/>
    <property type="match status" value="1"/>
</dbReference>
<dbReference type="PANTHER" id="PTHR43439:SF2">
    <property type="entry name" value="ENZYME, PUTATIVE (JCVI)-RELATED"/>
    <property type="match status" value="1"/>
</dbReference>
<keyword evidence="5" id="KW-1185">Reference proteome</keyword>
<evidence type="ECO:0000259" key="3">
    <source>
        <dbReference type="Pfam" id="PF00550"/>
    </source>
</evidence>
<dbReference type="InterPro" id="IPR051414">
    <property type="entry name" value="Adenylate-forming_Reductase"/>
</dbReference>
<evidence type="ECO:0000313" key="4">
    <source>
        <dbReference type="EMBL" id="KKY38984.1"/>
    </source>
</evidence>
<reference evidence="4 5" key="2">
    <citation type="submission" date="2015-05" db="EMBL/GenBank/DDBJ databases">
        <authorList>
            <person name="Morales-Cruz A."/>
            <person name="Amrine K.C."/>
            <person name="Cantu D."/>
        </authorList>
    </citation>
    <scope>NUCLEOTIDE SEQUENCE [LARGE SCALE GENOMIC DNA]</scope>
    <source>
        <strain evidence="4">DA912</strain>
    </source>
</reference>
<keyword evidence="2" id="KW-0597">Phosphoprotein</keyword>
<dbReference type="OrthoDB" id="429813at2759"/>
<proteinExistence type="predicted"/>
<dbReference type="STRING" id="1214573.A0A0G2FYP8"/>
<evidence type="ECO:0000313" key="5">
    <source>
        <dbReference type="Proteomes" id="UP000034680"/>
    </source>
</evidence>
<gene>
    <name evidence="4" type="ORF">UCDDA912_g01016</name>
</gene>
<dbReference type="Gene3D" id="1.10.1200.10">
    <property type="entry name" value="ACP-like"/>
    <property type="match status" value="1"/>
</dbReference>
<dbReference type="Pfam" id="PF23562">
    <property type="entry name" value="AMP-binding_C_3"/>
    <property type="match status" value="1"/>
</dbReference>
<evidence type="ECO:0000256" key="2">
    <source>
        <dbReference type="ARBA" id="ARBA00022553"/>
    </source>
</evidence>
<organism evidence="4 5">
    <name type="scientific">Diaporthe ampelina</name>
    <dbReference type="NCBI Taxonomy" id="1214573"/>
    <lineage>
        <taxon>Eukaryota</taxon>
        <taxon>Fungi</taxon>
        <taxon>Dikarya</taxon>
        <taxon>Ascomycota</taxon>
        <taxon>Pezizomycotina</taxon>
        <taxon>Sordariomycetes</taxon>
        <taxon>Sordariomycetidae</taxon>
        <taxon>Diaporthales</taxon>
        <taxon>Diaporthaceae</taxon>
        <taxon>Diaporthe</taxon>
    </lineage>
</organism>
<keyword evidence="1" id="KW-0596">Phosphopantetheine</keyword>
<sequence>MEQHVVASTPELGGALVVGARQSQNVLLIEPAVVVTGEARRGPPLSSTTAEQAALIERVWPSVREANATAAAHQRVVDKALILVTAPDRPLVRDSRGVVQRAASAEQYAGEIETLCANADLGPEGVGGPRDAPEPLVSPDPGSIGQFVQESVSAVTSWPHEDAERRPSATFFERGMDSPTALQLAHVLRRGLRRPDIGLSTVYCNPTVSQLASAILAATGDGPEGDDRATIE</sequence>
<feature type="domain" description="Carrier" evidence="3">
    <location>
        <begin position="148"/>
        <end position="215"/>
    </location>
</feature>
<accession>A0A0G2FYP8</accession>
<dbReference type="Pfam" id="PF00550">
    <property type="entry name" value="PP-binding"/>
    <property type="match status" value="1"/>
</dbReference>
<dbReference type="InterPro" id="IPR036736">
    <property type="entry name" value="ACP-like_sf"/>
</dbReference>
<dbReference type="Proteomes" id="UP000034680">
    <property type="component" value="Unassembled WGS sequence"/>
</dbReference>
<dbReference type="AlphaFoldDB" id="A0A0G2FYP8"/>
<evidence type="ECO:0000256" key="1">
    <source>
        <dbReference type="ARBA" id="ARBA00022450"/>
    </source>
</evidence>
<dbReference type="SUPFAM" id="SSF47336">
    <property type="entry name" value="ACP-like"/>
    <property type="match status" value="1"/>
</dbReference>